<dbReference type="GO" id="GO:0015628">
    <property type="term" value="P:protein secretion by the type II secretion system"/>
    <property type="evidence" value="ECO:0007669"/>
    <property type="project" value="TreeGrafter"/>
</dbReference>
<keyword evidence="3 9" id="KW-0813">Transport</keyword>
<keyword evidence="5" id="KW-0997">Cell inner membrane</keyword>
<comment type="similarity">
    <text evidence="2 9">Belongs to the GSP F family.</text>
</comment>
<evidence type="ECO:0000256" key="8">
    <source>
        <dbReference type="ARBA" id="ARBA00023136"/>
    </source>
</evidence>
<dbReference type="AlphaFoldDB" id="A0A1T5ARY8"/>
<dbReference type="RefSeq" id="WP_079589051.1">
    <property type="nucleotide sequence ID" value="NZ_FUYN01000002.1"/>
</dbReference>
<dbReference type="InterPro" id="IPR001992">
    <property type="entry name" value="T2SS_GspF/T4SS_PilC_CS"/>
</dbReference>
<feature type="domain" description="Type II secretion system protein GspF" evidence="11">
    <location>
        <begin position="71"/>
        <end position="194"/>
    </location>
</feature>
<evidence type="ECO:0000256" key="4">
    <source>
        <dbReference type="ARBA" id="ARBA00022475"/>
    </source>
</evidence>
<dbReference type="Pfam" id="PF00482">
    <property type="entry name" value="T2SSF"/>
    <property type="match status" value="2"/>
</dbReference>
<proteinExistence type="inferred from homology"/>
<keyword evidence="7 10" id="KW-1133">Transmembrane helix</keyword>
<evidence type="ECO:0000256" key="5">
    <source>
        <dbReference type="ARBA" id="ARBA00022519"/>
    </source>
</evidence>
<evidence type="ECO:0000313" key="12">
    <source>
        <dbReference type="EMBL" id="SKB37675.1"/>
    </source>
</evidence>
<dbReference type="InterPro" id="IPR018076">
    <property type="entry name" value="T2SS_GspF_dom"/>
</dbReference>
<protein>
    <submittedName>
        <fullName evidence="12">Type IV pilus assembly protein PilC</fullName>
    </submittedName>
</protein>
<feature type="transmembrane region" description="Helical" evidence="10">
    <location>
        <begin position="171"/>
        <end position="193"/>
    </location>
</feature>
<keyword evidence="6 9" id="KW-0812">Transmembrane</keyword>
<dbReference type="PRINTS" id="PR00812">
    <property type="entry name" value="BCTERIALGSPF"/>
</dbReference>
<evidence type="ECO:0000313" key="13">
    <source>
        <dbReference type="Proteomes" id="UP000243406"/>
    </source>
</evidence>
<dbReference type="FunFam" id="1.20.81.30:FF:000001">
    <property type="entry name" value="Type II secretion system protein F"/>
    <property type="match status" value="2"/>
</dbReference>
<accession>A0A1T5ARY8</accession>
<evidence type="ECO:0000256" key="1">
    <source>
        <dbReference type="ARBA" id="ARBA00004429"/>
    </source>
</evidence>
<dbReference type="EMBL" id="FUYN01000002">
    <property type="protein sequence ID" value="SKB37675.1"/>
    <property type="molecule type" value="Genomic_DNA"/>
</dbReference>
<reference evidence="13" key="1">
    <citation type="submission" date="2017-02" db="EMBL/GenBank/DDBJ databases">
        <authorList>
            <person name="Varghese N."/>
            <person name="Submissions S."/>
        </authorList>
    </citation>
    <scope>NUCLEOTIDE SEQUENCE [LARGE SCALE GENOMIC DNA]</scope>
    <source>
        <strain evidence="13">ATCC 35199</strain>
    </source>
</reference>
<sequence length="405" mass="44741">MVAVYKYKAIDNTGRPIEAEFHANTKDEVLSMLREKGYTPVKIELQEQKSKDVGDIGLFQKKVKIKDISVFCKQLYTMLNAGMPLSNALDVLADQTENKVLRLTTKDVYSQVQTGAVLSQAMKKHKKIFPNLLITMVEAGEMTGNLDNVLAKMSEHYEKENKINSKIKGAMVYPAVLSVAAVAVVIFLLTFIMPTFTGMFTSSGVELPLPTRILMGISDAIKNYWYIFIAVIGTIIFSINRYGKTETGKRQFDNLKLRIPVVGSSVTKIATSRFTRTLSTLMASGIPIVPAMEAAANVTNNQIVIDGMKKVVEDVKKGLSISYLLKTMHFFPPMVISMVGIGEESGSLEDMLSKTADYYDEELDASIQRMLALLEPALIIVMGGIVGFIVISMMLPIFDLSSTVQ</sequence>
<dbReference type="PANTHER" id="PTHR30012:SF0">
    <property type="entry name" value="TYPE II SECRETION SYSTEM PROTEIN F-RELATED"/>
    <property type="match status" value="1"/>
</dbReference>
<feature type="transmembrane region" description="Helical" evidence="10">
    <location>
        <begin position="377"/>
        <end position="398"/>
    </location>
</feature>
<keyword evidence="4" id="KW-1003">Cell membrane</keyword>
<dbReference type="OrthoDB" id="9805682at2"/>
<name>A0A1T5ARY8_9FIRM</name>
<gene>
    <name evidence="12" type="ORF">SAMN02745120_1135</name>
</gene>
<evidence type="ECO:0000256" key="6">
    <source>
        <dbReference type="ARBA" id="ARBA00022692"/>
    </source>
</evidence>
<keyword evidence="13" id="KW-1185">Reference proteome</keyword>
<dbReference type="GO" id="GO:0005886">
    <property type="term" value="C:plasma membrane"/>
    <property type="evidence" value="ECO:0007669"/>
    <property type="project" value="UniProtKB-SubCell"/>
</dbReference>
<dbReference type="PROSITE" id="PS00874">
    <property type="entry name" value="T2SP_F"/>
    <property type="match status" value="1"/>
</dbReference>
<dbReference type="InterPro" id="IPR042094">
    <property type="entry name" value="T2SS_GspF_sf"/>
</dbReference>
<evidence type="ECO:0000256" key="2">
    <source>
        <dbReference type="ARBA" id="ARBA00005745"/>
    </source>
</evidence>
<evidence type="ECO:0000256" key="7">
    <source>
        <dbReference type="ARBA" id="ARBA00022989"/>
    </source>
</evidence>
<keyword evidence="8 10" id="KW-0472">Membrane</keyword>
<dbReference type="InterPro" id="IPR003004">
    <property type="entry name" value="GspF/PilC"/>
</dbReference>
<comment type="subcellular location">
    <subcellularLocation>
        <location evidence="1">Cell inner membrane</location>
        <topology evidence="1">Multi-pass membrane protein</topology>
    </subcellularLocation>
    <subcellularLocation>
        <location evidence="9">Cell membrane</location>
        <topology evidence="9">Multi-pass membrane protein</topology>
    </subcellularLocation>
</comment>
<dbReference type="PANTHER" id="PTHR30012">
    <property type="entry name" value="GENERAL SECRETION PATHWAY PROTEIN"/>
    <property type="match status" value="1"/>
</dbReference>
<evidence type="ECO:0000256" key="9">
    <source>
        <dbReference type="RuleBase" id="RU003923"/>
    </source>
</evidence>
<evidence type="ECO:0000256" key="3">
    <source>
        <dbReference type="ARBA" id="ARBA00022448"/>
    </source>
</evidence>
<feature type="transmembrane region" description="Helical" evidence="10">
    <location>
        <begin position="224"/>
        <end position="242"/>
    </location>
</feature>
<feature type="domain" description="Type II secretion system protein GspF" evidence="11">
    <location>
        <begin position="274"/>
        <end position="396"/>
    </location>
</feature>
<dbReference type="Proteomes" id="UP000243406">
    <property type="component" value="Unassembled WGS sequence"/>
</dbReference>
<evidence type="ECO:0000256" key="10">
    <source>
        <dbReference type="SAM" id="Phobius"/>
    </source>
</evidence>
<evidence type="ECO:0000259" key="11">
    <source>
        <dbReference type="Pfam" id="PF00482"/>
    </source>
</evidence>
<organism evidence="12 13">
    <name type="scientific">Acetoanaerobium noterae</name>
    <dbReference type="NCBI Taxonomy" id="745369"/>
    <lineage>
        <taxon>Bacteria</taxon>
        <taxon>Bacillati</taxon>
        <taxon>Bacillota</taxon>
        <taxon>Clostridia</taxon>
        <taxon>Peptostreptococcales</taxon>
        <taxon>Filifactoraceae</taxon>
        <taxon>Acetoanaerobium</taxon>
    </lineage>
</organism>
<dbReference type="Gene3D" id="1.20.81.30">
    <property type="entry name" value="Type II secretion system (T2SS), domain F"/>
    <property type="match status" value="2"/>
</dbReference>